<dbReference type="GeneID" id="83015993"/>
<dbReference type="AlphaFoldDB" id="A0A412FWX7"/>
<keyword evidence="3" id="KW-1185">Reference proteome</keyword>
<dbReference type="EMBL" id="QRUP01000014">
    <property type="protein sequence ID" value="RGR72659.1"/>
    <property type="molecule type" value="Genomic_DNA"/>
</dbReference>
<dbReference type="PANTHER" id="PTHR13355:SF11">
    <property type="entry name" value="GLUCOSAMINE 6-PHOSPHATE N-ACETYLTRANSFERASE"/>
    <property type="match status" value="1"/>
</dbReference>
<sequence length="141" mass="16193">MKTKFAETQADFFRIVRIRTEVFVIEQQVDLHIEQDQDDETAMHWLVENEAGEAVACCRGLDFGEEIHIGRVAVLKPYRGQHIGALMMREIEKDPHLARYKKIVVHAQAQVEGFYASLGYTTVSKPFYEAGIRHVTMEKAL</sequence>
<dbReference type="PANTHER" id="PTHR13355">
    <property type="entry name" value="GLUCOSAMINE 6-PHOSPHATE N-ACETYLTRANSFERASE"/>
    <property type="match status" value="1"/>
</dbReference>
<accession>A0A412FWX7</accession>
<evidence type="ECO:0000259" key="1">
    <source>
        <dbReference type="PROSITE" id="PS51186"/>
    </source>
</evidence>
<protein>
    <submittedName>
        <fullName evidence="2">GNAT family N-acetyltransferase</fullName>
    </submittedName>
</protein>
<dbReference type="GO" id="GO:0004343">
    <property type="term" value="F:glucosamine 6-phosphate N-acetyltransferase activity"/>
    <property type="evidence" value="ECO:0007669"/>
    <property type="project" value="TreeGrafter"/>
</dbReference>
<dbReference type="SUPFAM" id="SSF55729">
    <property type="entry name" value="Acyl-CoA N-acyltransferases (Nat)"/>
    <property type="match status" value="1"/>
</dbReference>
<feature type="domain" description="N-acetyltransferase" evidence="1">
    <location>
        <begin position="1"/>
        <end position="141"/>
    </location>
</feature>
<comment type="caution">
    <text evidence="2">The sequence shown here is derived from an EMBL/GenBank/DDBJ whole genome shotgun (WGS) entry which is preliminary data.</text>
</comment>
<name>A0A412FWX7_9FIRM</name>
<dbReference type="InterPro" id="IPR000182">
    <property type="entry name" value="GNAT_dom"/>
</dbReference>
<keyword evidence="2" id="KW-0808">Transferase</keyword>
<evidence type="ECO:0000313" key="2">
    <source>
        <dbReference type="EMBL" id="RGR72659.1"/>
    </source>
</evidence>
<proteinExistence type="predicted"/>
<dbReference type="Gene3D" id="3.40.630.30">
    <property type="match status" value="1"/>
</dbReference>
<organism evidence="2 3">
    <name type="scientific">Holdemania filiformis</name>
    <dbReference type="NCBI Taxonomy" id="61171"/>
    <lineage>
        <taxon>Bacteria</taxon>
        <taxon>Bacillati</taxon>
        <taxon>Bacillota</taxon>
        <taxon>Erysipelotrichia</taxon>
        <taxon>Erysipelotrichales</taxon>
        <taxon>Erysipelotrichaceae</taxon>
        <taxon>Holdemania</taxon>
    </lineage>
</organism>
<dbReference type="InterPro" id="IPR016181">
    <property type="entry name" value="Acyl_CoA_acyltransferase"/>
</dbReference>
<dbReference type="RefSeq" id="WP_117895338.1">
    <property type="nucleotide sequence ID" value="NZ_CABJCV010000014.1"/>
</dbReference>
<dbReference type="CDD" id="cd04301">
    <property type="entry name" value="NAT_SF"/>
    <property type="match status" value="1"/>
</dbReference>
<dbReference type="Pfam" id="PF13673">
    <property type="entry name" value="Acetyltransf_10"/>
    <property type="match status" value="1"/>
</dbReference>
<evidence type="ECO:0000313" key="3">
    <source>
        <dbReference type="Proteomes" id="UP000284178"/>
    </source>
</evidence>
<gene>
    <name evidence="2" type="ORF">DWY25_11375</name>
</gene>
<dbReference type="InterPro" id="IPR039143">
    <property type="entry name" value="GNPNAT1-like"/>
</dbReference>
<dbReference type="Proteomes" id="UP000284178">
    <property type="component" value="Unassembled WGS sequence"/>
</dbReference>
<dbReference type="PROSITE" id="PS51186">
    <property type="entry name" value="GNAT"/>
    <property type="match status" value="1"/>
</dbReference>
<reference evidence="2 3" key="1">
    <citation type="submission" date="2018-08" db="EMBL/GenBank/DDBJ databases">
        <title>A genome reference for cultivated species of the human gut microbiota.</title>
        <authorList>
            <person name="Zou Y."/>
            <person name="Xue W."/>
            <person name="Luo G."/>
        </authorList>
    </citation>
    <scope>NUCLEOTIDE SEQUENCE [LARGE SCALE GENOMIC DNA]</scope>
    <source>
        <strain evidence="2 3">AF24-29</strain>
    </source>
</reference>